<keyword evidence="2" id="KW-1185">Reference proteome</keyword>
<name>A0A1H3KTZ1_9RHOB</name>
<evidence type="ECO:0000313" key="2">
    <source>
        <dbReference type="Proteomes" id="UP000199286"/>
    </source>
</evidence>
<dbReference type="Proteomes" id="UP000199286">
    <property type="component" value="Unassembled WGS sequence"/>
</dbReference>
<dbReference type="RefSeq" id="WP_089883860.1">
    <property type="nucleotide sequence ID" value="NZ_FNPF01000010.1"/>
</dbReference>
<sequence>MLQAPPEEDGVWPENAEAIQAFLAVAQQWRCIPRMDAAPLWLGLDYTAAEAGLRMAGVDVTPPLWEQVRLIEAGAAGALNEER</sequence>
<dbReference type="STRING" id="321339.SAMN05444340_110102"/>
<dbReference type="AlphaFoldDB" id="A0A1H3KTZ1"/>
<reference evidence="1 2" key="1">
    <citation type="submission" date="2016-10" db="EMBL/GenBank/DDBJ databases">
        <authorList>
            <person name="de Groot N.N."/>
        </authorList>
    </citation>
    <scope>NUCLEOTIDE SEQUENCE [LARGE SCALE GENOMIC DNA]</scope>
    <source>
        <strain evidence="1 2">DSM 26880</strain>
    </source>
</reference>
<dbReference type="EMBL" id="FNPF01000010">
    <property type="protein sequence ID" value="SDY55486.1"/>
    <property type="molecule type" value="Genomic_DNA"/>
</dbReference>
<dbReference type="OrthoDB" id="7363705at2"/>
<organism evidence="1 2">
    <name type="scientific">Citreimonas salinaria</name>
    <dbReference type="NCBI Taxonomy" id="321339"/>
    <lineage>
        <taxon>Bacteria</taxon>
        <taxon>Pseudomonadati</taxon>
        <taxon>Pseudomonadota</taxon>
        <taxon>Alphaproteobacteria</taxon>
        <taxon>Rhodobacterales</taxon>
        <taxon>Roseobacteraceae</taxon>
        <taxon>Citreimonas</taxon>
    </lineage>
</organism>
<dbReference type="InterPro" id="IPR014915">
    <property type="entry name" value="Phage_TLS_TfmB"/>
</dbReference>
<evidence type="ECO:0000313" key="1">
    <source>
        <dbReference type="EMBL" id="SDY55486.1"/>
    </source>
</evidence>
<dbReference type="Pfam" id="PF08809">
    <property type="entry name" value="DUF1799"/>
    <property type="match status" value="1"/>
</dbReference>
<gene>
    <name evidence="1" type="ORF">SAMN05444340_110102</name>
</gene>
<proteinExistence type="predicted"/>
<protein>
    <submittedName>
        <fullName evidence="1">Uncharacterized protein</fullName>
    </submittedName>
</protein>
<accession>A0A1H3KTZ1</accession>